<evidence type="ECO:0000256" key="15">
    <source>
        <dbReference type="HAMAP-Rule" id="MF_01018"/>
    </source>
</evidence>
<evidence type="ECO:0000256" key="13">
    <source>
        <dbReference type="ARBA" id="ARBA00023102"/>
    </source>
</evidence>
<dbReference type="Gene3D" id="3.40.190.10">
    <property type="entry name" value="Periplasmic binding protein-like II"/>
    <property type="match status" value="2"/>
</dbReference>
<evidence type="ECO:0000256" key="5">
    <source>
        <dbReference type="ARBA" id="ARBA00011946"/>
    </source>
</evidence>
<comment type="pathway">
    <text evidence="3 15">Amino-acid biosynthesis; L-histidine biosynthesis; L-histidine from 5-phospho-alpha-D-ribose 1-diphosphate: step 1/9.</text>
</comment>
<dbReference type="Pfam" id="PF01634">
    <property type="entry name" value="HisG"/>
    <property type="match status" value="1"/>
</dbReference>
<dbReference type="InterPro" id="IPR024893">
    <property type="entry name" value="ATP_PRibTrfase_HisG_short"/>
</dbReference>
<protein>
    <recommendedName>
        <fullName evidence="6 15">ATP phosphoribosyltransferase</fullName>
        <shortName evidence="15">ATP-PRT</shortName>
        <shortName evidence="15">ATP-PRTase</shortName>
        <ecNumber evidence="5 15">2.4.2.17</ecNumber>
    </recommendedName>
</protein>
<keyword evidence="8 15" id="KW-0028">Amino-acid biosynthesis</keyword>
<dbReference type="Proteomes" id="UP001333102">
    <property type="component" value="Chromosome"/>
</dbReference>
<organism evidence="17 18">
    <name type="scientific">Geochorda subterranea</name>
    <dbReference type="NCBI Taxonomy" id="3109564"/>
    <lineage>
        <taxon>Bacteria</taxon>
        <taxon>Bacillati</taxon>
        <taxon>Bacillota</taxon>
        <taxon>Limnochordia</taxon>
        <taxon>Limnochordales</taxon>
        <taxon>Geochordaceae</taxon>
        <taxon>Geochorda</taxon>
    </lineage>
</organism>
<feature type="domain" description="ATP phosphoribosyltransferase catalytic" evidence="16">
    <location>
        <begin position="63"/>
        <end position="218"/>
    </location>
</feature>
<keyword evidence="10 15" id="KW-0808">Transferase</keyword>
<reference evidence="18" key="1">
    <citation type="submission" date="2023-12" db="EMBL/GenBank/DDBJ databases">
        <title>Novel isolates from deep terrestrial aquifers shed light on the physiology and ecology of the class Limnochordia.</title>
        <authorList>
            <person name="Karnachuk O.V."/>
            <person name="Lukina A.P."/>
            <person name="Avakyan M.R."/>
            <person name="Kadnikov V."/>
            <person name="Begmatov S."/>
            <person name="Beletsky A.V."/>
            <person name="Mardanov A.V."/>
            <person name="Ravin N.V."/>
        </authorList>
    </citation>
    <scope>NUCLEOTIDE SEQUENCE [LARGE SCALE GENOMIC DNA]</scope>
    <source>
        <strain evidence="18">LN</strain>
    </source>
</reference>
<comment type="function">
    <text evidence="14 15">Catalyzes the condensation of ATP and 5-phosphoribose 1-diphosphate to form N'-(5'-phosphoribosyl)-ATP (PR-ATP). Has a crucial role in the pathway because the rate of histidine biosynthesis seems to be controlled primarily by regulation of HisG enzymatic activity.</text>
</comment>
<evidence type="ECO:0000256" key="10">
    <source>
        <dbReference type="ARBA" id="ARBA00022679"/>
    </source>
</evidence>
<evidence type="ECO:0000256" key="9">
    <source>
        <dbReference type="ARBA" id="ARBA00022676"/>
    </source>
</evidence>
<evidence type="ECO:0000259" key="16">
    <source>
        <dbReference type="Pfam" id="PF01634"/>
    </source>
</evidence>
<keyword evidence="9 15" id="KW-0328">Glycosyltransferase</keyword>
<evidence type="ECO:0000256" key="4">
    <source>
        <dbReference type="ARBA" id="ARBA00009489"/>
    </source>
</evidence>
<keyword evidence="18" id="KW-1185">Reference proteome</keyword>
<dbReference type="PROSITE" id="PS01316">
    <property type="entry name" value="ATP_P_PHORIBOSYLTR"/>
    <property type="match status" value="1"/>
</dbReference>
<evidence type="ECO:0000256" key="14">
    <source>
        <dbReference type="ARBA" id="ARBA00024861"/>
    </source>
</evidence>
<evidence type="ECO:0000256" key="11">
    <source>
        <dbReference type="ARBA" id="ARBA00022741"/>
    </source>
</evidence>
<dbReference type="PANTHER" id="PTHR21403:SF8">
    <property type="entry name" value="ATP PHOSPHORIBOSYLTRANSFERASE"/>
    <property type="match status" value="1"/>
</dbReference>
<keyword evidence="7 15" id="KW-0963">Cytoplasm</keyword>
<comment type="domain">
    <text evidence="15">Lacks the C-terminal regulatory region which is replaced by HisZ.</text>
</comment>
<dbReference type="EMBL" id="CP141614">
    <property type="protein sequence ID" value="WRP15401.1"/>
    <property type="molecule type" value="Genomic_DNA"/>
</dbReference>
<comment type="similarity">
    <text evidence="4 15">Belongs to the ATP phosphoribosyltransferase family. Short subfamily.</text>
</comment>
<keyword evidence="12 15" id="KW-0067">ATP-binding</keyword>
<proteinExistence type="inferred from homology"/>
<evidence type="ECO:0000313" key="17">
    <source>
        <dbReference type="EMBL" id="WRP15401.1"/>
    </source>
</evidence>
<comment type="subcellular location">
    <subcellularLocation>
        <location evidence="2 15">Cytoplasm</location>
    </subcellularLocation>
</comment>
<dbReference type="InterPro" id="IPR018198">
    <property type="entry name" value="ATP_PRibTrfase_CS"/>
</dbReference>
<comment type="subunit">
    <text evidence="15">Heteromultimer composed of HisG and HisZ subunits.</text>
</comment>
<dbReference type="HAMAP" id="MF_01018">
    <property type="entry name" value="HisG_Short"/>
    <property type="match status" value="1"/>
</dbReference>
<dbReference type="RefSeq" id="WP_324669804.1">
    <property type="nucleotide sequence ID" value="NZ_CP141614.1"/>
</dbReference>
<dbReference type="EC" id="2.4.2.17" evidence="5 15"/>
<keyword evidence="11 15" id="KW-0547">Nucleotide-binding</keyword>
<sequence length="231" mass="24353">MASIDMHHGQAPDLTIALPKGRLTSEAVALLGQVGLDASAAVGASRDLVTLDHGAGVRFLLAKPFDVPTFVAAGAADLGIVGKDVLMEVEPAVVELLDLGIGRCRMQVAVPEGSGVRGVEEMEAPVRVATRYPRATLAYFQSVGLPAQVVRLDGSIELAPRVGLADAIVDLVQTGRTLEANGLVAISTIAEISGRLIANPVRWKLKYDRIARLISEMRGLVPVRPVRGREG</sequence>
<comment type="catalytic activity">
    <reaction evidence="1 15">
        <text>1-(5-phospho-beta-D-ribosyl)-ATP + diphosphate = 5-phospho-alpha-D-ribose 1-diphosphate + ATP</text>
        <dbReference type="Rhea" id="RHEA:18473"/>
        <dbReference type="ChEBI" id="CHEBI:30616"/>
        <dbReference type="ChEBI" id="CHEBI:33019"/>
        <dbReference type="ChEBI" id="CHEBI:58017"/>
        <dbReference type="ChEBI" id="CHEBI:73183"/>
        <dbReference type="EC" id="2.4.2.17"/>
    </reaction>
</comment>
<name>A0ABZ1BRG3_9FIRM</name>
<evidence type="ECO:0000256" key="8">
    <source>
        <dbReference type="ARBA" id="ARBA00022605"/>
    </source>
</evidence>
<dbReference type="InterPro" id="IPR001348">
    <property type="entry name" value="ATP_PRibTrfase_HisG"/>
</dbReference>
<evidence type="ECO:0000256" key="12">
    <source>
        <dbReference type="ARBA" id="ARBA00022840"/>
    </source>
</evidence>
<evidence type="ECO:0000256" key="2">
    <source>
        <dbReference type="ARBA" id="ARBA00004496"/>
    </source>
</evidence>
<gene>
    <name evidence="15 17" type="primary">hisG</name>
    <name evidence="17" type="ORF">VLY81_04340</name>
</gene>
<evidence type="ECO:0000313" key="18">
    <source>
        <dbReference type="Proteomes" id="UP001333102"/>
    </source>
</evidence>
<evidence type="ECO:0000256" key="6">
    <source>
        <dbReference type="ARBA" id="ARBA00020998"/>
    </source>
</evidence>
<dbReference type="InterPro" id="IPR013820">
    <property type="entry name" value="ATP_PRibTrfase_cat"/>
</dbReference>
<dbReference type="GO" id="GO:0003879">
    <property type="term" value="F:ATP phosphoribosyltransferase activity"/>
    <property type="evidence" value="ECO:0007669"/>
    <property type="project" value="UniProtKB-EC"/>
</dbReference>
<dbReference type="CDD" id="cd13595">
    <property type="entry name" value="PBP2_HisGs"/>
    <property type="match status" value="1"/>
</dbReference>
<dbReference type="PANTHER" id="PTHR21403">
    <property type="entry name" value="ATP PHOSPHORIBOSYLTRANSFERASE ATP-PRTASE"/>
    <property type="match status" value="1"/>
</dbReference>
<keyword evidence="13 15" id="KW-0368">Histidine biosynthesis</keyword>
<dbReference type="SUPFAM" id="SSF53850">
    <property type="entry name" value="Periplasmic binding protein-like II"/>
    <property type="match status" value="1"/>
</dbReference>
<evidence type="ECO:0000256" key="3">
    <source>
        <dbReference type="ARBA" id="ARBA00004667"/>
    </source>
</evidence>
<evidence type="ECO:0000256" key="1">
    <source>
        <dbReference type="ARBA" id="ARBA00000915"/>
    </source>
</evidence>
<accession>A0ABZ1BRG3</accession>
<dbReference type="NCBIfam" id="TIGR00070">
    <property type="entry name" value="hisG"/>
    <property type="match status" value="1"/>
</dbReference>
<evidence type="ECO:0000256" key="7">
    <source>
        <dbReference type="ARBA" id="ARBA00022490"/>
    </source>
</evidence>